<comment type="caution">
    <text evidence="1">The sequence shown here is derived from an EMBL/GenBank/DDBJ whole genome shotgun (WGS) entry which is preliminary data.</text>
</comment>
<accession>A0ABS2MB23</accession>
<dbReference type="Proteomes" id="UP000732378">
    <property type="component" value="Unassembled WGS sequence"/>
</dbReference>
<keyword evidence="2" id="KW-1185">Reference proteome</keyword>
<protein>
    <submittedName>
        <fullName evidence="1">Uncharacterized protein</fullName>
    </submittedName>
</protein>
<organism evidence="1 2">
    <name type="scientific">Nocardioides salarius</name>
    <dbReference type="NCBI Taxonomy" id="374513"/>
    <lineage>
        <taxon>Bacteria</taxon>
        <taxon>Bacillati</taxon>
        <taxon>Actinomycetota</taxon>
        <taxon>Actinomycetes</taxon>
        <taxon>Propionibacteriales</taxon>
        <taxon>Nocardioidaceae</taxon>
        <taxon>Nocardioides</taxon>
    </lineage>
</organism>
<dbReference type="EMBL" id="JAFBBZ010000001">
    <property type="protein sequence ID" value="MBM7508383.1"/>
    <property type="molecule type" value="Genomic_DNA"/>
</dbReference>
<name>A0ABS2MB23_9ACTN</name>
<gene>
    <name evidence="1" type="ORF">JOE61_002197</name>
</gene>
<dbReference type="RefSeq" id="WP_193669498.1">
    <property type="nucleotide sequence ID" value="NZ_JACDTV010000009.1"/>
</dbReference>
<evidence type="ECO:0000313" key="1">
    <source>
        <dbReference type="EMBL" id="MBM7508383.1"/>
    </source>
</evidence>
<evidence type="ECO:0000313" key="2">
    <source>
        <dbReference type="Proteomes" id="UP000732378"/>
    </source>
</evidence>
<reference evidence="1 2" key="1">
    <citation type="submission" date="2021-01" db="EMBL/GenBank/DDBJ databases">
        <title>Sequencing the genomes of 1000 actinobacteria strains.</title>
        <authorList>
            <person name="Klenk H.-P."/>
        </authorList>
    </citation>
    <scope>NUCLEOTIDE SEQUENCE [LARGE SCALE GENOMIC DNA]</scope>
    <source>
        <strain evidence="1 2">DSM 18239</strain>
    </source>
</reference>
<proteinExistence type="predicted"/>
<sequence>MSSREKVLAEELLQFLRREFEKRSTYFAEHYVTGAATPDGDVTVVYSAGGGRFLFGRSWNVTELRAAFSPWEPEDLAEILWIEDVNCPNGTGRTDVARAG</sequence>